<dbReference type="WBParaSite" id="TMUE_2000007103.1">
    <property type="protein sequence ID" value="TMUE_2000007103.1"/>
    <property type="gene ID" value="WBGene00293026"/>
</dbReference>
<protein>
    <submittedName>
        <fullName evidence="2 3">Uncharacterized protein</fullName>
    </submittedName>
</protein>
<evidence type="ECO:0000313" key="2">
    <source>
        <dbReference type="WBParaSite" id="TMUE_0000000892.1"/>
    </source>
</evidence>
<proteinExistence type="predicted"/>
<keyword evidence="1" id="KW-1185">Reference proteome</keyword>
<reference evidence="1" key="1">
    <citation type="submission" date="2013-11" db="EMBL/GenBank/DDBJ databases">
        <authorList>
            <person name="Aslett M."/>
        </authorList>
    </citation>
    <scope>NUCLEOTIDE SEQUENCE [LARGE SCALE GENOMIC DNA]</scope>
    <source>
        <strain evidence="1">Edinburgh</strain>
    </source>
</reference>
<sequence>MRRQERFQVRGPRTAFDFAAPYGPGDPFQYPVTFLEHGTEGIRRSTGRRFNPPYISQRMTQGFRGAYCRNAPYPCNRPMRNWRPQNYERNDYSVGYRKLFDSALSYPWTDLEKQWEETVKYLTEGGVANPAQHVLSEVEDIVLKKFKPPTCANQREEEDVDS</sequence>
<dbReference type="WBParaSite" id="TMUE_0000000892.1">
    <property type="protein sequence ID" value="TMUE_0000000892.1"/>
    <property type="gene ID" value="WBGene00296814"/>
</dbReference>
<reference evidence="2 3" key="3">
    <citation type="submission" date="2019-12" db="UniProtKB">
        <authorList>
            <consortium name="WormBaseParasite"/>
        </authorList>
    </citation>
    <scope>IDENTIFICATION</scope>
</reference>
<evidence type="ECO:0000313" key="3">
    <source>
        <dbReference type="WBParaSite" id="TMUE_2000007103.1"/>
    </source>
</evidence>
<accession>A0A5S6Q1Q1</accession>
<reference evidence="1" key="2">
    <citation type="submission" date="2014-03" db="EMBL/GenBank/DDBJ databases">
        <title>The whipworm genome and dual-species transcriptomics of an intimate host-pathogen interaction.</title>
        <authorList>
            <person name="Foth B.J."/>
            <person name="Tsai I.J."/>
            <person name="Reid A.J."/>
            <person name="Bancroft A.J."/>
            <person name="Nichol S."/>
            <person name="Tracey A."/>
            <person name="Holroyd N."/>
            <person name="Cotton J.A."/>
            <person name="Stanley E.J."/>
            <person name="Zarowiecki M."/>
            <person name="Liu J.Z."/>
            <person name="Huckvale T."/>
            <person name="Cooper P.J."/>
            <person name="Grencis R.K."/>
            <person name="Berriman M."/>
        </authorList>
    </citation>
    <scope>NUCLEOTIDE SEQUENCE [LARGE SCALE GENOMIC DNA]</scope>
    <source>
        <strain evidence="1">Edinburgh</strain>
    </source>
</reference>
<organism evidence="1 2">
    <name type="scientific">Trichuris muris</name>
    <name type="common">Mouse whipworm</name>
    <dbReference type="NCBI Taxonomy" id="70415"/>
    <lineage>
        <taxon>Eukaryota</taxon>
        <taxon>Metazoa</taxon>
        <taxon>Ecdysozoa</taxon>
        <taxon>Nematoda</taxon>
        <taxon>Enoplea</taxon>
        <taxon>Dorylaimia</taxon>
        <taxon>Trichinellida</taxon>
        <taxon>Trichuridae</taxon>
        <taxon>Trichuris</taxon>
    </lineage>
</organism>
<name>A0A5S6Q1Q1_TRIMR</name>
<dbReference type="AlphaFoldDB" id="A0A5S6Q1Q1"/>
<dbReference type="Proteomes" id="UP000046395">
    <property type="component" value="Unassembled WGS sequence"/>
</dbReference>
<evidence type="ECO:0000313" key="1">
    <source>
        <dbReference type="Proteomes" id="UP000046395"/>
    </source>
</evidence>